<gene>
    <name evidence="1" type="ORF">HLB23_04185</name>
</gene>
<dbReference type="RefSeq" id="WP_067526942.1">
    <property type="nucleotide sequence ID" value="NZ_JABELX010000001.1"/>
</dbReference>
<proteinExistence type="predicted"/>
<organism evidence="1 2">
    <name type="scientific">Nocardia uniformis</name>
    <dbReference type="NCBI Taxonomy" id="53432"/>
    <lineage>
        <taxon>Bacteria</taxon>
        <taxon>Bacillati</taxon>
        <taxon>Actinomycetota</taxon>
        <taxon>Actinomycetes</taxon>
        <taxon>Mycobacteriales</taxon>
        <taxon>Nocardiaceae</taxon>
        <taxon>Nocardia</taxon>
    </lineage>
</organism>
<keyword evidence="2" id="KW-1185">Reference proteome</keyword>
<name>A0A849BVG2_9NOCA</name>
<dbReference type="EMBL" id="JABELX010000001">
    <property type="protein sequence ID" value="NNH69078.1"/>
    <property type="molecule type" value="Genomic_DNA"/>
</dbReference>
<dbReference type="InterPro" id="IPR011200">
    <property type="entry name" value="UCP012608"/>
</dbReference>
<dbReference type="Pfam" id="PF10094">
    <property type="entry name" value="DUF2332"/>
    <property type="match status" value="1"/>
</dbReference>
<reference evidence="1 2" key="1">
    <citation type="submission" date="2020-05" db="EMBL/GenBank/DDBJ databases">
        <title>MicrobeNet Type strains.</title>
        <authorList>
            <person name="Nicholson A.C."/>
        </authorList>
    </citation>
    <scope>NUCLEOTIDE SEQUENCE [LARGE SCALE GENOMIC DNA]</scope>
    <source>
        <strain evidence="1 2">JCM 3224</strain>
    </source>
</reference>
<evidence type="ECO:0000313" key="1">
    <source>
        <dbReference type="EMBL" id="NNH69078.1"/>
    </source>
</evidence>
<dbReference type="Proteomes" id="UP000586827">
    <property type="component" value="Unassembled WGS sequence"/>
</dbReference>
<sequence length="336" mass="36441">MDTADRYARFAEFEARGHSPCYEQWCRGIAGDAELLALIDELPRAKRQPNLVLGAARHLGVEPSEFAEFKRWLLRHWDGVAAVAGSRATQTNEAGRTAVLLPLLAALPGPLSLIEIGASAGLCLYPDRFSYRYDGAVSIDPDDGASPVVLPCVTAGNPPLPQRLPTVVHRAGVDVNPLDINDPEDIRWLESLVWPEQTHRLQRLRSVVDIARTDPPHLSRGNLVDAVPDLVRAAPADTSVVVFGSAVLGYLDRAARTIFEQRVHALPCHWISNEAVGVVESVVGRLPKAVTASRADFVLTMDGEPVAYAGPHGQSLDWFAGSVREAAYPSRTDGSE</sequence>
<accession>A0A849BVG2</accession>
<evidence type="ECO:0000313" key="2">
    <source>
        <dbReference type="Proteomes" id="UP000586827"/>
    </source>
</evidence>
<protein>
    <submittedName>
        <fullName evidence="1">DUF2332 domain-containing protein</fullName>
    </submittedName>
</protein>
<comment type="caution">
    <text evidence="1">The sequence shown here is derived from an EMBL/GenBank/DDBJ whole genome shotgun (WGS) entry which is preliminary data.</text>
</comment>
<dbReference type="AlphaFoldDB" id="A0A849BVG2"/>